<dbReference type="InterPro" id="IPR052544">
    <property type="entry name" value="Bacteriocin_Proc_Enz"/>
</dbReference>
<organism evidence="2 3">
    <name type="scientific">Rhizocola hellebori</name>
    <dbReference type="NCBI Taxonomy" id="1392758"/>
    <lineage>
        <taxon>Bacteria</taxon>
        <taxon>Bacillati</taxon>
        <taxon>Actinomycetota</taxon>
        <taxon>Actinomycetes</taxon>
        <taxon>Micromonosporales</taxon>
        <taxon>Micromonosporaceae</taxon>
        <taxon>Rhizocola</taxon>
    </lineage>
</organism>
<sequence>MAYQRSKQEVEQALGEHSYLRAAGGFAMQHTIVSIYTSSTVVNPPDAVVRGRWAAADDDFAGEQLLLNYRSDNTRLGFQLGIGRFYEPDAVLSSCHADLEEDLRDAIELPKPKAIKVGLTAAVTARRSTRGFSGKPVELADLASILFHCQGISGELPYGNPAAPHGIIKLRNAPSGGGLYPVSLFVHAFAVNGIAPATYQFLPHANALCRVLDEPQAETLRSPDLEITKSAFALTFVYNLYHNSRKYGDSGVVFGLIEVGAILQNLHLARTALGLAGCDQGSYDKQTLERTLGLDGHTRHVVHVTVVGQEE</sequence>
<dbReference type="InterPro" id="IPR029479">
    <property type="entry name" value="Nitroreductase"/>
</dbReference>
<reference evidence="2" key="1">
    <citation type="submission" date="2021-01" db="EMBL/GenBank/DDBJ databases">
        <title>Whole genome shotgun sequence of Rhizocola hellebori NBRC 109834.</title>
        <authorList>
            <person name="Komaki H."/>
            <person name="Tamura T."/>
        </authorList>
    </citation>
    <scope>NUCLEOTIDE SEQUENCE</scope>
    <source>
        <strain evidence="2">NBRC 109834</strain>
    </source>
</reference>
<comment type="caution">
    <text evidence="2">The sequence shown here is derived from an EMBL/GenBank/DDBJ whole genome shotgun (WGS) entry which is preliminary data.</text>
</comment>
<dbReference type="InterPro" id="IPR000415">
    <property type="entry name" value="Nitroreductase-like"/>
</dbReference>
<dbReference type="SUPFAM" id="SSF55469">
    <property type="entry name" value="FMN-dependent nitroreductase-like"/>
    <property type="match status" value="1"/>
</dbReference>
<evidence type="ECO:0000313" key="2">
    <source>
        <dbReference type="EMBL" id="GIH02945.1"/>
    </source>
</evidence>
<keyword evidence="3" id="KW-1185">Reference proteome</keyword>
<dbReference type="InterPro" id="IPR020051">
    <property type="entry name" value="SagB-type_dehydrogenase"/>
</dbReference>
<accession>A0A8J3Q480</accession>
<dbReference type="PANTHER" id="PTHR43745">
    <property type="entry name" value="NITROREDUCTASE MJ1384-RELATED"/>
    <property type="match status" value="1"/>
</dbReference>
<dbReference type="PANTHER" id="PTHR43745:SF2">
    <property type="entry name" value="NITROREDUCTASE MJ1384-RELATED"/>
    <property type="match status" value="1"/>
</dbReference>
<dbReference type="GO" id="GO:0016491">
    <property type="term" value="F:oxidoreductase activity"/>
    <property type="evidence" value="ECO:0007669"/>
    <property type="project" value="InterPro"/>
</dbReference>
<dbReference type="Gene3D" id="3.40.109.10">
    <property type="entry name" value="NADH Oxidase"/>
    <property type="match status" value="1"/>
</dbReference>
<feature type="domain" description="Nitroreductase" evidence="1">
    <location>
        <begin position="124"/>
        <end position="306"/>
    </location>
</feature>
<dbReference type="EMBL" id="BONY01000005">
    <property type="protein sequence ID" value="GIH02945.1"/>
    <property type="molecule type" value="Genomic_DNA"/>
</dbReference>
<dbReference type="AlphaFoldDB" id="A0A8J3Q480"/>
<dbReference type="CDD" id="cd02142">
    <property type="entry name" value="McbC_SagB-like_oxidoreductase"/>
    <property type="match status" value="1"/>
</dbReference>
<dbReference type="NCBIfam" id="TIGR03605">
    <property type="entry name" value="antibiot_sagB"/>
    <property type="match status" value="1"/>
</dbReference>
<dbReference type="Proteomes" id="UP000612899">
    <property type="component" value="Unassembled WGS sequence"/>
</dbReference>
<dbReference type="Pfam" id="PF00881">
    <property type="entry name" value="Nitroreductase"/>
    <property type="match status" value="1"/>
</dbReference>
<protein>
    <submittedName>
        <fullName evidence="2">Streptolysin associated protein SagB</fullName>
    </submittedName>
</protein>
<proteinExistence type="predicted"/>
<evidence type="ECO:0000259" key="1">
    <source>
        <dbReference type="Pfam" id="PF00881"/>
    </source>
</evidence>
<name>A0A8J3Q480_9ACTN</name>
<gene>
    <name evidence="2" type="primary">SagB</name>
    <name evidence="2" type="ORF">Rhe02_10120</name>
</gene>
<evidence type="ECO:0000313" key="3">
    <source>
        <dbReference type="Proteomes" id="UP000612899"/>
    </source>
</evidence>